<organism evidence="2">
    <name type="scientific">Anguilla anguilla</name>
    <name type="common">European freshwater eel</name>
    <name type="synonym">Muraena anguilla</name>
    <dbReference type="NCBI Taxonomy" id="7936"/>
    <lineage>
        <taxon>Eukaryota</taxon>
        <taxon>Metazoa</taxon>
        <taxon>Chordata</taxon>
        <taxon>Craniata</taxon>
        <taxon>Vertebrata</taxon>
        <taxon>Euteleostomi</taxon>
        <taxon>Actinopterygii</taxon>
        <taxon>Neopterygii</taxon>
        <taxon>Teleostei</taxon>
        <taxon>Anguilliformes</taxon>
        <taxon>Anguillidae</taxon>
        <taxon>Anguilla</taxon>
    </lineage>
</organism>
<dbReference type="EMBL" id="GBXM01035531">
    <property type="protein sequence ID" value="JAH73046.1"/>
    <property type="molecule type" value="Transcribed_RNA"/>
</dbReference>
<proteinExistence type="predicted"/>
<keyword evidence="1" id="KW-0812">Transmembrane</keyword>
<dbReference type="AlphaFoldDB" id="A0A0E9V4W9"/>
<accession>A0A0E9V4W9</accession>
<evidence type="ECO:0000256" key="1">
    <source>
        <dbReference type="SAM" id="Phobius"/>
    </source>
</evidence>
<reference evidence="2" key="1">
    <citation type="submission" date="2014-11" db="EMBL/GenBank/DDBJ databases">
        <authorList>
            <person name="Amaro Gonzalez C."/>
        </authorList>
    </citation>
    <scope>NUCLEOTIDE SEQUENCE</scope>
</reference>
<reference evidence="2" key="2">
    <citation type="journal article" date="2015" name="Fish Shellfish Immunol.">
        <title>Early steps in the European eel (Anguilla anguilla)-Vibrio vulnificus interaction in the gills: Role of the RtxA13 toxin.</title>
        <authorList>
            <person name="Callol A."/>
            <person name="Pajuelo D."/>
            <person name="Ebbesson L."/>
            <person name="Teles M."/>
            <person name="MacKenzie S."/>
            <person name="Amaro C."/>
        </authorList>
    </citation>
    <scope>NUCLEOTIDE SEQUENCE</scope>
</reference>
<protein>
    <submittedName>
        <fullName evidence="2">Uncharacterized protein</fullName>
    </submittedName>
</protein>
<name>A0A0E9V4W9_ANGAN</name>
<feature type="transmembrane region" description="Helical" evidence="1">
    <location>
        <begin position="20"/>
        <end position="37"/>
    </location>
</feature>
<sequence length="44" mass="4889">MDLLKYDLGPRSCKNMPRKTSTFVCLFSIVLNGLLLLKGKFGLG</sequence>
<evidence type="ECO:0000313" key="2">
    <source>
        <dbReference type="EMBL" id="JAH73046.1"/>
    </source>
</evidence>
<keyword evidence="1" id="KW-1133">Transmembrane helix</keyword>
<keyword evidence="1" id="KW-0472">Membrane</keyword>